<keyword evidence="10" id="KW-1185">Reference proteome</keyword>
<dbReference type="RefSeq" id="WP_234937118.1">
    <property type="nucleotide sequence ID" value="NZ_JAGGJV010000001.1"/>
</dbReference>
<feature type="transmembrane region" description="Helical" evidence="7">
    <location>
        <begin position="373"/>
        <end position="391"/>
    </location>
</feature>
<feature type="transmembrane region" description="Helical" evidence="7">
    <location>
        <begin position="72"/>
        <end position="91"/>
    </location>
</feature>
<dbReference type="Proteomes" id="UP000823786">
    <property type="component" value="Unassembled WGS sequence"/>
</dbReference>
<dbReference type="PANTHER" id="PTHR42751:SF6">
    <property type="entry name" value="CONSERVED INTEGRAL MEMBRANE TRANSPORT PROTEIN-RELATED"/>
    <property type="match status" value="1"/>
</dbReference>
<feature type="transmembrane region" description="Helical" evidence="7">
    <location>
        <begin position="234"/>
        <end position="252"/>
    </location>
</feature>
<dbReference type="InterPro" id="IPR006153">
    <property type="entry name" value="Cation/H_exchanger_TM"/>
</dbReference>
<feature type="transmembrane region" description="Helical" evidence="7">
    <location>
        <begin position="164"/>
        <end position="187"/>
    </location>
</feature>
<dbReference type="EMBL" id="JAGGJV010000001">
    <property type="protein sequence ID" value="MBP1857460.1"/>
    <property type="molecule type" value="Genomic_DNA"/>
</dbReference>
<feature type="transmembrane region" description="Helical" evidence="7">
    <location>
        <begin position="20"/>
        <end position="41"/>
    </location>
</feature>
<evidence type="ECO:0000313" key="9">
    <source>
        <dbReference type="EMBL" id="MBP1857460.1"/>
    </source>
</evidence>
<organism evidence="9 10">
    <name type="scientific">Rhizobium herbae</name>
    <dbReference type="NCBI Taxonomy" id="508661"/>
    <lineage>
        <taxon>Bacteria</taxon>
        <taxon>Pseudomonadati</taxon>
        <taxon>Pseudomonadota</taxon>
        <taxon>Alphaproteobacteria</taxon>
        <taxon>Hyphomicrobiales</taxon>
        <taxon>Rhizobiaceae</taxon>
        <taxon>Rhizobium/Agrobacterium group</taxon>
        <taxon>Rhizobium</taxon>
    </lineage>
</organism>
<evidence type="ECO:0000256" key="3">
    <source>
        <dbReference type="ARBA" id="ARBA00022448"/>
    </source>
</evidence>
<comment type="subcellular location">
    <subcellularLocation>
        <location evidence="1">Membrane</location>
        <topology evidence="1">Multi-pass membrane protein</topology>
    </subcellularLocation>
</comment>
<gene>
    <name evidence="9" type="ORF">J2Z75_000940</name>
</gene>
<keyword evidence="5 7" id="KW-1133">Transmembrane helix</keyword>
<dbReference type="Gene3D" id="1.20.1530.20">
    <property type="match status" value="1"/>
</dbReference>
<dbReference type="InterPro" id="IPR038770">
    <property type="entry name" value="Na+/solute_symporter_sf"/>
</dbReference>
<reference evidence="9 10" key="1">
    <citation type="submission" date="2021-03" db="EMBL/GenBank/DDBJ databases">
        <title>Genomic Encyclopedia of Type Strains, Phase IV (KMG-IV): sequencing the most valuable type-strain genomes for metagenomic binning, comparative biology and taxonomic classification.</title>
        <authorList>
            <person name="Goeker M."/>
        </authorList>
    </citation>
    <scope>NUCLEOTIDE SEQUENCE [LARGE SCALE GENOMIC DNA]</scope>
    <source>
        <strain evidence="9 10">DSM 26427</strain>
    </source>
</reference>
<evidence type="ECO:0000259" key="8">
    <source>
        <dbReference type="Pfam" id="PF00999"/>
    </source>
</evidence>
<name>A0ABS4EHN4_9HYPH</name>
<evidence type="ECO:0000256" key="2">
    <source>
        <dbReference type="ARBA" id="ARBA00005551"/>
    </source>
</evidence>
<dbReference type="PANTHER" id="PTHR42751">
    <property type="entry name" value="SODIUM/HYDROGEN EXCHANGER FAMILY/TRKA DOMAIN PROTEIN"/>
    <property type="match status" value="1"/>
</dbReference>
<dbReference type="Pfam" id="PF00999">
    <property type="entry name" value="Na_H_Exchanger"/>
    <property type="match status" value="1"/>
</dbReference>
<feature type="transmembrane region" description="Helical" evidence="7">
    <location>
        <begin position="287"/>
        <end position="306"/>
    </location>
</feature>
<evidence type="ECO:0000256" key="1">
    <source>
        <dbReference type="ARBA" id="ARBA00004141"/>
    </source>
</evidence>
<comment type="similarity">
    <text evidence="2">Belongs to the monovalent cation:proton antiporter 2 (CPA2) transporter (TC 2.A.37) family.</text>
</comment>
<feature type="transmembrane region" description="Helical" evidence="7">
    <location>
        <begin position="312"/>
        <end position="330"/>
    </location>
</feature>
<evidence type="ECO:0000256" key="7">
    <source>
        <dbReference type="SAM" id="Phobius"/>
    </source>
</evidence>
<accession>A0ABS4EHN4</accession>
<feature type="transmembrane region" description="Helical" evidence="7">
    <location>
        <begin position="133"/>
        <end position="152"/>
    </location>
</feature>
<evidence type="ECO:0000313" key="10">
    <source>
        <dbReference type="Proteomes" id="UP000823786"/>
    </source>
</evidence>
<evidence type="ECO:0000256" key="6">
    <source>
        <dbReference type="ARBA" id="ARBA00023136"/>
    </source>
</evidence>
<protein>
    <submittedName>
        <fullName evidence="9">CPA2 family monovalent cation:H+ antiporter-2</fullName>
    </submittedName>
</protein>
<feature type="transmembrane region" description="Helical" evidence="7">
    <location>
        <begin position="48"/>
        <end position="66"/>
    </location>
</feature>
<sequence>MKDEFLEPLTTQSIAAAHEGQGLIPIAIVVAVAALLGLGFLRLRQPPLVGFILAGVALGPTGFGFISSSGNVTLLAEMGVVVLLFFIGMELSIKAFVLSLRQALTVASGQVVAAIAAAGLIALITGASLAEGLILGFVIAMSSTVVAMKMLEDMGELRSETGRIAVGVLIAQDIAVVPMLILVSSLGGQQAHIAMIAVKMIIAITILAALLWWFGRHGKLRIPYSEAVEDKVEILALGALAVCFGAAAISGLAGMSPAYGAFLSGIVIGNSTLRSRVIPVIEPIQSVLLVVFFLSIGLLIDLTFIGENFWSVLSAALIVIAAKTVLNIFLLRRTGSSPQIALIAGLSMAQIGEFSFVLAAAGLSAGVLQFDTYKVAIAVTAVSLLVSPLWVSMMHRLENIASEHLSTYRTAFAVAYARELSELSKRGAALAGARWSLKLRYRAFRLARHHRRRAKMRDRRGPGG</sequence>
<comment type="caution">
    <text evidence="9">The sequence shown here is derived from an EMBL/GenBank/DDBJ whole genome shotgun (WGS) entry which is preliminary data.</text>
</comment>
<evidence type="ECO:0000256" key="4">
    <source>
        <dbReference type="ARBA" id="ARBA00022692"/>
    </source>
</evidence>
<feature type="transmembrane region" description="Helical" evidence="7">
    <location>
        <begin position="193"/>
        <end position="214"/>
    </location>
</feature>
<keyword evidence="6 7" id="KW-0472">Membrane</keyword>
<feature type="domain" description="Cation/H+ exchanger transmembrane" evidence="8">
    <location>
        <begin position="32"/>
        <end position="394"/>
    </location>
</feature>
<proteinExistence type="inferred from homology"/>
<evidence type="ECO:0000256" key="5">
    <source>
        <dbReference type="ARBA" id="ARBA00022989"/>
    </source>
</evidence>
<keyword evidence="4 7" id="KW-0812">Transmembrane</keyword>
<feature type="transmembrane region" description="Helical" evidence="7">
    <location>
        <begin position="103"/>
        <end position="127"/>
    </location>
</feature>
<feature type="transmembrane region" description="Helical" evidence="7">
    <location>
        <begin position="342"/>
        <end position="367"/>
    </location>
</feature>
<keyword evidence="3" id="KW-0813">Transport</keyword>